<protein>
    <recommendedName>
        <fullName evidence="1">UspA domain-containing protein</fullName>
    </recommendedName>
</protein>
<dbReference type="AlphaFoldDB" id="A0A0Q1DJW0"/>
<evidence type="ECO:0000313" key="2">
    <source>
        <dbReference type="EMBL" id="KQC29100.1"/>
    </source>
</evidence>
<dbReference type="OrthoDB" id="1198867at2"/>
<reference evidence="2 3" key="1">
    <citation type="submission" date="2015-04" db="EMBL/GenBank/DDBJ databases">
        <title>Complete genome of flavobacterium.</title>
        <authorList>
            <person name="Kwon Y.M."/>
            <person name="Kim S.-J."/>
        </authorList>
    </citation>
    <scope>NUCLEOTIDE SEQUENCE [LARGE SCALE GENOMIC DNA]</scope>
    <source>
        <strain evidence="2 3">DK169</strain>
    </source>
</reference>
<dbReference type="Proteomes" id="UP000050827">
    <property type="component" value="Unassembled WGS sequence"/>
</dbReference>
<evidence type="ECO:0000259" key="1">
    <source>
        <dbReference type="Pfam" id="PF00582"/>
    </source>
</evidence>
<dbReference type="EMBL" id="LCTZ01000002">
    <property type="protein sequence ID" value="KQC29100.1"/>
    <property type="molecule type" value="Genomic_DNA"/>
</dbReference>
<dbReference type="STRING" id="346185.AAY42_03720"/>
<name>A0A0Q1DJW0_9FLAO</name>
<proteinExistence type="predicted"/>
<dbReference type="InterPro" id="IPR006016">
    <property type="entry name" value="UspA"/>
</dbReference>
<dbReference type="PATRIC" id="fig|1547436.3.peg.777"/>
<dbReference type="Gene3D" id="3.40.50.12370">
    <property type="match status" value="1"/>
</dbReference>
<feature type="domain" description="UspA" evidence="1">
    <location>
        <begin position="14"/>
        <end position="125"/>
    </location>
</feature>
<dbReference type="RefSeq" id="WP_055392656.1">
    <property type="nucleotide sequence ID" value="NZ_LCTZ01000002.1"/>
</dbReference>
<keyword evidence="3" id="KW-1185">Reference proteome</keyword>
<comment type="caution">
    <text evidence="2">The sequence shown here is derived from an EMBL/GenBank/DDBJ whole genome shotgun (WGS) entry which is preliminary data.</text>
</comment>
<organism evidence="2 3">
    <name type="scientific">Flagellimonas eckloniae</name>
    <dbReference type="NCBI Taxonomy" id="346185"/>
    <lineage>
        <taxon>Bacteria</taxon>
        <taxon>Pseudomonadati</taxon>
        <taxon>Bacteroidota</taxon>
        <taxon>Flavobacteriia</taxon>
        <taxon>Flavobacteriales</taxon>
        <taxon>Flavobacteriaceae</taxon>
        <taxon>Flagellimonas</taxon>
    </lineage>
</organism>
<gene>
    <name evidence="2" type="ORF">AAY42_03720</name>
</gene>
<dbReference type="SUPFAM" id="SSF52402">
    <property type="entry name" value="Adenine nucleotide alpha hydrolases-like"/>
    <property type="match status" value="1"/>
</dbReference>
<evidence type="ECO:0000313" key="3">
    <source>
        <dbReference type="Proteomes" id="UP000050827"/>
    </source>
</evidence>
<sequence>MKTKNNPSKYRLSVLMDLSNTSEAVLTNAVQLAKIINGTVEVFFVKTPVDVVKYDNQLSAMRAINEDRRDSKAKVTKIAEEVSESESYPISVQMTYGNIKNKLKEYVADAKPDILVLSKKKSRFIKSINDKVNVLIMDEGHNFHSFEDISLGVFDDLKGSDFEIINDLKGQSSAPVRIFSIKDSQMEHKEKTDLENTVSYVFSEGAHALDAIASYVDRTNTKLLCIPKTSKGELSFQSGNAKQVIRKLNVPVLIMS</sequence>
<accession>A0A0Q1DJW0</accession>
<dbReference type="Pfam" id="PF00582">
    <property type="entry name" value="Usp"/>
    <property type="match status" value="1"/>
</dbReference>